<dbReference type="GO" id="GO:0070733">
    <property type="term" value="F:AMPylase activity"/>
    <property type="evidence" value="ECO:0007669"/>
    <property type="project" value="TreeGrafter"/>
</dbReference>
<keyword evidence="5" id="KW-0479">Metal-binding</keyword>
<protein>
    <recommendedName>
        <fullName evidence="9">Selenoprotein O</fullName>
    </recommendedName>
</protein>
<evidence type="ECO:0000256" key="4">
    <source>
        <dbReference type="ARBA" id="ARBA00022695"/>
    </source>
</evidence>
<feature type="chain" id="PRO_5031359407" description="Selenoprotein O" evidence="10">
    <location>
        <begin position="21"/>
        <end position="643"/>
    </location>
</feature>
<organism evidence="11">
    <name type="scientific">Chromulina nebulosa</name>
    <dbReference type="NCBI Taxonomy" id="96789"/>
    <lineage>
        <taxon>Eukaryota</taxon>
        <taxon>Sar</taxon>
        <taxon>Stramenopiles</taxon>
        <taxon>Ochrophyta</taxon>
        <taxon>Chrysophyceae</taxon>
        <taxon>Chromulinales</taxon>
        <taxon>Chromulinaceae</taxon>
        <taxon>Chromulina</taxon>
    </lineage>
</organism>
<dbReference type="Pfam" id="PF02696">
    <property type="entry name" value="SelO"/>
    <property type="match status" value="1"/>
</dbReference>
<keyword evidence="4" id="KW-0548">Nucleotidyltransferase</keyword>
<gene>
    <name evidence="11" type="ORF">CNEB1095_LOCUS2116</name>
</gene>
<evidence type="ECO:0000256" key="6">
    <source>
        <dbReference type="ARBA" id="ARBA00022741"/>
    </source>
</evidence>
<keyword evidence="8" id="KW-0460">Magnesium</keyword>
<proteinExistence type="inferred from homology"/>
<comment type="cofactor">
    <cofactor evidence="1">
        <name>Mg(2+)</name>
        <dbReference type="ChEBI" id="CHEBI:18420"/>
    </cofactor>
</comment>
<comment type="similarity">
    <text evidence="2">Belongs to the SELO family.</text>
</comment>
<evidence type="ECO:0000256" key="2">
    <source>
        <dbReference type="ARBA" id="ARBA00009747"/>
    </source>
</evidence>
<dbReference type="PANTHER" id="PTHR32057">
    <property type="entry name" value="PROTEIN ADENYLYLTRANSFERASE SELO, MITOCHONDRIAL"/>
    <property type="match status" value="1"/>
</dbReference>
<dbReference type="InterPro" id="IPR003846">
    <property type="entry name" value="SelO"/>
</dbReference>
<feature type="signal peptide" evidence="10">
    <location>
        <begin position="1"/>
        <end position="20"/>
    </location>
</feature>
<evidence type="ECO:0000256" key="8">
    <source>
        <dbReference type="ARBA" id="ARBA00022842"/>
    </source>
</evidence>
<dbReference type="EMBL" id="HBFD01003228">
    <property type="protein sequence ID" value="CAD8716981.1"/>
    <property type="molecule type" value="Transcribed_RNA"/>
</dbReference>
<keyword evidence="7" id="KW-0067">ATP-binding</keyword>
<evidence type="ECO:0000313" key="11">
    <source>
        <dbReference type="EMBL" id="CAD8716981.1"/>
    </source>
</evidence>
<evidence type="ECO:0000256" key="1">
    <source>
        <dbReference type="ARBA" id="ARBA00001946"/>
    </source>
</evidence>
<dbReference type="GO" id="GO:0005524">
    <property type="term" value="F:ATP binding"/>
    <property type="evidence" value="ECO:0007669"/>
    <property type="project" value="UniProtKB-KW"/>
</dbReference>
<dbReference type="GO" id="GO:0046872">
    <property type="term" value="F:metal ion binding"/>
    <property type="evidence" value="ECO:0007669"/>
    <property type="project" value="UniProtKB-KW"/>
</dbReference>
<evidence type="ECO:0000256" key="3">
    <source>
        <dbReference type="ARBA" id="ARBA00022679"/>
    </source>
</evidence>
<accession>A0A7S0SUA1</accession>
<keyword evidence="10" id="KW-0732">Signal</keyword>
<dbReference type="PANTHER" id="PTHR32057:SF14">
    <property type="entry name" value="PROTEIN ADENYLYLTRANSFERASE SELO, MITOCHONDRIAL"/>
    <property type="match status" value="1"/>
</dbReference>
<evidence type="ECO:0000256" key="10">
    <source>
        <dbReference type="SAM" id="SignalP"/>
    </source>
</evidence>
<keyword evidence="6" id="KW-0547">Nucleotide-binding</keyword>
<evidence type="ECO:0000256" key="7">
    <source>
        <dbReference type="ARBA" id="ARBA00022840"/>
    </source>
</evidence>
<sequence>MLIILLLMFILYFIVKNCNSYRNIIKKNKTLINKLHSLKDQQMIDLELLSLDKWAVSTENTWIKYLKSDYDREESLELQFEPRQVYKCHYTYTLIESPNKCNIIAVSEICSQDIGLNPTELNSPRLLKLLSGKEYIKGLDQPYCTIYGCYSYGQWFGQLGDGRAMALGEVKGKLSTYEIQLKGCGRSPFSRGFDGKAVLRSSVREFLASEAMHHLGVPTTRALALLETNEIVKRPWYGDTSSNRDPYSSKKSKFPPNILIPEPGAIVCRVSKSFLRLTHIDLHIQRSEFTELMEMVDFICLREYPHLLDINNSLKVNDCHGIRSIIDIGLPERYIQLYKEVTYNNANLVALWQSVGYVQGNMNSDNTLFAGRTIDYGPFGWLEKYDPFYQPFTSDPSGNFAYIRQPTAMGINMAVLGESFKTIIQQSCNYHKINDLDRYIEEINNIKEKLYEEYFFQIYNKIRSQKLGIQQFIQEIDGPLWSQLELLMYRSECDYIILFRLLSKVATCTDIESAYDLIKQSFYDSNKVKVSLDKSINNNIVNKGDWLEWIQNYHKRLQNDSFSKEERVTIQNKANPKYVLRNWMSVLAYEKAEDGDYSVVHEIARVLENPYDEQSDEINNKWFQKTPQWATDMPGCTFMSCSS</sequence>
<evidence type="ECO:0000256" key="5">
    <source>
        <dbReference type="ARBA" id="ARBA00022723"/>
    </source>
</evidence>
<keyword evidence="3" id="KW-0808">Transferase</keyword>
<evidence type="ECO:0000256" key="9">
    <source>
        <dbReference type="ARBA" id="ARBA00031547"/>
    </source>
</evidence>
<name>A0A7S0SUA1_9STRA</name>
<reference evidence="11" key="1">
    <citation type="submission" date="2021-01" db="EMBL/GenBank/DDBJ databases">
        <authorList>
            <person name="Corre E."/>
            <person name="Pelletier E."/>
            <person name="Niang G."/>
            <person name="Scheremetjew M."/>
            <person name="Finn R."/>
            <person name="Kale V."/>
            <person name="Holt S."/>
            <person name="Cochrane G."/>
            <person name="Meng A."/>
            <person name="Brown T."/>
            <person name="Cohen L."/>
        </authorList>
    </citation>
    <scope>NUCLEOTIDE SEQUENCE</scope>
    <source>
        <strain evidence="11">UTEXLB2642</strain>
    </source>
</reference>
<dbReference type="AlphaFoldDB" id="A0A7S0SUA1"/>